<protein>
    <recommendedName>
        <fullName evidence="5">Universal stress protein</fullName>
    </recommendedName>
</protein>
<comment type="similarity">
    <text evidence="2 5">Belongs to the universal stress protein A family.</text>
</comment>
<dbReference type="InterPro" id="IPR014729">
    <property type="entry name" value="Rossmann-like_a/b/a_fold"/>
</dbReference>
<organism evidence="7 8">
    <name type="scientific">Alteromonas halophila</name>
    <dbReference type="NCBI Taxonomy" id="516698"/>
    <lineage>
        <taxon>Bacteria</taxon>
        <taxon>Pseudomonadati</taxon>
        <taxon>Pseudomonadota</taxon>
        <taxon>Gammaproteobacteria</taxon>
        <taxon>Alteromonadales</taxon>
        <taxon>Alteromonadaceae</taxon>
        <taxon>Alteromonas/Salinimonas group</taxon>
        <taxon>Alteromonas</taxon>
    </lineage>
</organism>
<dbReference type="Pfam" id="PF00582">
    <property type="entry name" value="Usp"/>
    <property type="match status" value="1"/>
</dbReference>
<dbReference type="PANTHER" id="PTHR46268">
    <property type="entry name" value="STRESS RESPONSE PROTEIN NHAX"/>
    <property type="match status" value="1"/>
</dbReference>
<evidence type="ECO:0000256" key="4">
    <source>
        <dbReference type="ARBA" id="ARBA00022490"/>
    </source>
</evidence>
<comment type="caution">
    <text evidence="7">The sequence shown here is derived from an EMBL/GenBank/DDBJ whole genome shotgun (WGS) entry which is preliminary data.</text>
</comment>
<dbReference type="Proteomes" id="UP000631300">
    <property type="component" value="Unassembled WGS sequence"/>
</dbReference>
<accession>A0A918JDX6</accession>
<dbReference type="InterPro" id="IPR006016">
    <property type="entry name" value="UspA"/>
</dbReference>
<keyword evidence="4 5" id="KW-0963">Cytoplasm</keyword>
<evidence type="ECO:0000259" key="6">
    <source>
        <dbReference type="Pfam" id="PF00582"/>
    </source>
</evidence>
<reference evidence="7" key="2">
    <citation type="submission" date="2020-09" db="EMBL/GenBank/DDBJ databases">
        <authorList>
            <person name="Sun Q."/>
            <person name="Kim S."/>
        </authorList>
    </citation>
    <scope>NUCLEOTIDE SEQUENCE</scope>
    <source>
        <strain evidence="7">KCTC 22164</strain>
    </source>
</reference>
<reference evidence="7" key="1">
    <citation type="journal article" date="2014" name="Int. J. Syst. Evol. Microbiol.">
        <title>Complete genome sequence of Corynebacterium casei LMG S-19264T (=DSM 44701T), isolated from a smear-ripened cheese.</title>
        <authorList>
            <consortium name="US DOE Joint Genome Institute (JGI-PGF)"/>
            <person name="Walter F."/>
            <person name="Albersmeier A."/>
            <person name="Kalinowski J."/>
            <person name="Ruckert C."/>
        </authorList>
    </citation>
    <scope>NUCLEOTIDE SEQUENCE</scope>
    <source>
        <strain evidence="7">KCTC 22164</strain>
    </source>
</reference>
<keyword evidence="8" id="KW-1185">Reference proteome</keyword>
<dbReference type="GO" id="GO:0005737">
    <property type="term" value="C:cytoplasm"/>
    <property type="evidence" value="ECO:0007669"/>
    <property type="project" value="UniProtKB-SubCell"/>
</dbReference>
<dbReference type="CDD" id="cd00293">
    <property type="entry name" value="USP-like"/>
    <property type="match status" value="1"/>
</dbReference>
<dbReference type="SUPFAM" id="SSF52402">
    <property type="entry name" value="Adenine nucleotide alpha hydrolases-like"/>
    <property type="match status" value="1"/>
</dbReference>
<evidence type="ECO:0000256" key="1">
    <source>
        <dbReference type="ARBA" id="ARBA00004496"/>
    </source>
</evidence>
<dbReference type="InterPro" id="IPR006015">
    <property type="entry name" value="Universal_stress_UspA"/>
</dbReference>
<evidence type="ECO:0000256" key="5">
    <source>
        <dbReference type="PIRNR" id="PIRNR006276"/>
    </source>
</evidence>
<dbReference type="PANTHER" id="PTHR46268:SF23">
    <property type="entry name" value="UNIVERSAL STRESS PROTEIN A-RELATED"/>
    <property type="match status" value="1"/>
</dbReference>
<gene>
    <name evidence="7" type="ORF">GCM10007391_04940</name>
</gene>
<dbReference type="PIRSF" id="PIRSF006276">
    <property type="entry name" value="UspA"/>
    <property type="match status" value="1"/>
</dbReference>
<evidence type="ECO:0000256" key="2">
    <source>
        <dbReference type="ARBA" id="ARBA00008791"/>
    </source>
</evidence>
<dbReference type="AlphaFoldDB" id="A0A918JDX6"/>
<dbReference type="RefSeq" id="WP_189403492.1">
    <property type="nucleotide sequence ID" value="NZ_BMXP01000001.1"/>
</dbReference>
<evidence type="ECO:0000313" key="8">
    <source>
        <dbReference type="Proteomes" id="UP000631300"/>
    </source>
</evidence>
<comment type="subcellular location">
    <subcellularLocation>
        <location evidence="1 5">Cytoplasm</location>
    </subcellularLocation>
</comment>
<comment type="subunit">
    <text evidence="3">Homodimer.</text>
</comment>
<sequence>MQNAMYKKILVAIDINADYQHILARGLKVAASPADISLLHVTPPEIFFSPYGVAAPLDLASDAREKASEKLTAVASEHGIVKDNTFVNVGHPADEIHSLAEELGCDLIVIGTHGQRGLRLLLGSTANAVLHGVNCDVLVVRV</sequence>
<evidence type="ECO:0000256" key="3">
    <source>
        <dbReference type="ARBA" id="ARBA00011738"/>
    </source>
</evidence>
<dbReference type="Gene3D" id="3.40.50.620">
    <property type="entry name" value="HUPs"/>
    <property type="match status" value="1"/>
</dbReference>
<proteinExistence type="inferred from homology"/>
<name>A0A918JDX6_9ALTE</name>
<feature type="domain" description="UspA" evidence="6">
    <location>
        <begin position="5"/>
        <end position="141"/>
    </location>
</feature>
<dbReference type="PRINTS" id="PR01438">
    <property type="entry name" value="UNVRSLSTRESS"/>
</dbReference>
<evidence type="ECO:0000313" key="7">
    <source>
        <dbReference type="EMBL" id="GGW75630.1"/>
    </source>
</evidence>
<dbReference type="EMBL" id="BMXP01000001">
    <property type="protein sequence ID" value="GGW75630.1"/>
    <property type="molecule type" value="Genomic_DNA"/>
</dbReference>